<dbReference type="GO" id="GO:0046872">
    <property type="term" value="F:metal ion binding"/>
    <property type="evidence" value="ECO:0007669"/>
    <property type="project" value="UniProtKB-KW"/>
</dbReference>
<dbReference type="InterPro" id="IPR054722">
    <property type="entry name" value="PolX-like_BBD"/>
</dbReference>
<evidence type="ECO:0000256" key="9">
    <source>
        <dbReference type="SAM" id="MobiDB-lite"/>
    </source>
</evidence>
<dbReference type="InterPro" id="IPR036397">
    <property type="entry name" value="RNaseH_sf"/>
</dbReference>
<dbReference type="Pfam" id="PF14223">
    <property type="entry name" value="Retrotran_gag_2"/>
    <property type="match status" value="1"/>
</dbReference>
<dbReference type="SUPFAM" id="SSF53098">
    <property type="entry name" value="Ribonuclease H-like"/>
    <property type="match status" value="1"/>
</dbReference>
<comment type="catalytic activity">
    <reaction evidence="8">
        <text>DNA(n) + a 2'-deoxyribonucleoside 5'-triphosphate = DNA(n+1) + diphosphate</text>
        <dbReference type="Rhea" id="RHEA:22508"/>
        <dbReference type="Rhea" id="RHEA-COMP:17339"/>
        <dbReference type="Rhea" id="RHEA-COMP:17340"/>
        <dbReference type="ChEBI" id="CHEBI:33019"/>
        <dbReference type="ChEBI" id="CHEBI:61560"/>
        <dbReference type="ChEBI" id="CHEBI:173112"/>
        <dbReference type="EC" id="2.7.7.7"/>
    </reaction>
</comment>
<evidence type="ECO:0000256" key="3">
    <source>
        <dbReference type="ARBA" id="ARBA00022723"/>
    </source>
</evidence>
<dbReference type="Gene3D" id="3.30.420.10">
    <property type="entry name" value="Ribonuclease H-like superfamily/Ribonuclease H"/>
    <property type="match status" value="1"/>
</dbReference>
<name>A0A0L6VSX4_9BASI</name>
<reference evidence="11 12" key="1">
    <citation type="submission" date="2015-08" db="EMBL/GenBank/DDBJ databases">
        <title>Next Generation Sequencing and Analysis of the Genome of Puccinia sorghi L Schw, the Causal Agent of Maize Common Rust.</title>
        <authorList>
            <person name="Rochi L."/>
            <person name="Burguener G."/>
            <person name="Darino M."/>
            <person name="Turjanski A."/>
            <person name="Kreff E."/>
            <person name="Dieguez M.J."/>
            <person name="Sacco F."/>
        </authorList>
    </citation>
    <scope>NUCLEOTIDE SEQUENCE [LARGE SCALE GENOMIC DNA]</scope>
    <source>
        <strain evidence="11 12">RO10H11247</strain>
    </source>
</reference>
<dbReference type="GO" id="GO:0015074">
    <property type="term" value="P:DNA integration"/>
    <property type="evidence" value="ECO:0007669"/>
    <property type="project" value="InterPro"/>
</dbReference>
<dbReference type="Pfam" id="PF22936">
    <property type="entry name" value="Pol_BBD"/>
    <property type="match status" value="1"/>
</dbReference>
<organism evidence="11 12">
    <name type="scientific">Puccinia sorghi</name>
    <dbReference type="NCBI Taxonomy" id="27349"/>
    <lineage>
        <taxon>Eukaryota</taxon>
        <taxon>Fungi</taxon>
        <taxon>Dikarya</taxon>
        <taxon>Basidiomycota</taxon>
        <taxon>Pucciniomycotina</taxon>
        <taxon>Pucciniomycetes</taxon>
        <taxon>Pucciniales</taxon>
        <taxon>Pucciniaceae</taxon>
        <taxon>Puccinia</taxon>
    </lineage>
</organism>
<dbReference type="GO" id="GO:0003723">
    <property type="term" value="F:RNA binding"/>
    <property type="evidence" value="ECO:0007669"/>
    <property type="project" value="UniProtKB-KW"/>
</dbReference>
<keyword evidence="5" id="KW-0378">Hydrolase</keyword>
<evidence type="ECO:0000256" key="2">
    <source>
        <dbReference type="ARBA" id="ARBA00022670"/>
    </source>
</evidence>
<evidence type="ECO:0000313" key="11">
    <source>
        <dbReference type="EMBL" id="KNZ63808.1"/>
    </source>
</evidence>
<accession>A0A0L6VSX4</accession>
<comment type="caution">
    <text evidence="11">The sequence shown here is derived from an EMBL/GenBank/DDBJ whole genome shotgun (WGS) entry which is preliminary data.</text>
</comment>
<keyword evidence="12" id="KW-1185">Reference proteome</keyword>
<dbReference type="Proteomes" id="UP000037035">
    <property type="component" value="Unassembled WGS sequence"/>
</dbReference>
<evidence type="ECO:0000256" key="4">
    <source>
        <dbReference type="ARBA" id="ARBA00022750"/>
    </source>
</evidence>
<dbReference type="GO" id="GO:0003887">
    <property type="term" value="F:DNA-directed DNA polymerase activity"/>
    <property type="evidence" value="ECO:0007669"/>
    <property type="project" value="UniProtKB-EC"/>
</dbReference>
<evidence type="ECO:0000256" key="6">
    <source>
        <dbReference type="ARBA" id="ARBA00022884"/>
    </source>
</evidence>
<protein>
    <recommendedName>
        <fullName evidence="10">Integrase catalytic domain-containing protein</fullName>
    </recommendedName>
</protein>
<dbReference type="OrthoDB" id="2796844at2759"/>
<dbReference type="PANTHER" id="PTHR42648:SF24">
    <property type="entry name" value="INTEGRASE CATALYTIC DOMAIN-CONTAINING PROTEIN"/>
    <property type="match status" value="1"/>
</dbReference>
<gene>
    <name evidence="11" type="ORF">VP01_109g7</name>
</gene>
<sequence length="1290" mass="146660">MPDEEPVKLADQKPSTTAASKKMDKLEQTILKTAIEAIPLLTIDNYSLWKNRVENMLDLQELYDDLTGEKGSLTKSQDVQLRTILTSKLDSSIHANVIDHNNEKDARAIWKSISNYFASSEASNRARVFKELLRLKFSASDIPGFITSVRTILARFHEVGINIPVDISTYLILDKLPSSLDNVCERITHSDKEINPELALEQLRVYYNDQQAIGGGSGTKNDPIALLTDNSRKCKKGAHNPLSGHSESNCWTLYPERRPAHLPKINGSRTEFTVSSFHSSPVQPSFQFILDSGSSAHMVSNPDLFCVLDRKKLGDVRTSSGDESLKIEGIGTIRLVNELGEMLLNQVLYVPDLVVNLLSVRCLILEDYQVLFLKNSFEILKNDKLTVKGLYVGNLPSLSFENVVPSCHLSNAEILHKSLGHVSYSRLRKNLCLPVKIEKTCESCAVSKITRGSFNSKHRRASKIFEEVHLDLIGPIWPSSREGHKYILTFVDSHSRFCSAIPLKHKSDVFEQLTYMLDIEAKRIGYYPNVIHSDQGLEFVNARIQTYCKKHCIRTRTSDAYTPQQNGLAERFNRTILESLRSILHDSGVNNRFWNEIARVSSLTLNQIPAHKSKKSPFETFKNRTLPLNYFHPIGNRVSYLILPEQTFSKVKPKGSLGRLIGYNDEFRSYRILTDDGRIIETKHVEFLDFETPKPVSSDDDLESLCNAEEDESVCDEVEDINPESAKNEEEEDTEEEISDDDNSEVAISLIPTGRILRNRTEKIKPTKYTYLTTDPTSFKNAMKSDEKEKWTCAADEELENIEHHDVWDDMFDIPSSFLRTTWVFKTKPATLSALERKKARLCIQGFSQVPGVDYGDTFAPTGKFTSLLMLLMFAIDKKLPMKQFDVKSAFLYAPLQEELYIKTPEGSKRTAPFLKLKKSLYGLKQAPANWYETLTKWFEEIEFEQSVADPCLFIHKKKNAYIFFHVDDMLVAGNINEFEKLFLQRFPNSTAHDPDTLLGMDLTIDEYSVKLSQEKLIDKGLEMLGMPDCRPVNTPLSVGVQLREASKEEIEEFQKLNINYRTFTGILNYLSCRTRPDLAPAVSILSSFNNSPGISHWKEVLHVWKYLKGSKDLKLTLRPSILSNSNGLEHYTDATWADDLNTRLSRSGSICFWKNCPIAWNSKKQKNITLSSTEAEMNALADGAQENQWIKFVAEELWNEELEPTTFKIDNQGLAEKIKHFGSNSKTKHLDIKAKWLRELKKKNEIIVQLIPSEDMIADTLTKASSSDSLKRLRERCFLVHFSSSSGGC</sequence>
<keyword evidence="4" id="KW-0064">Aspartyl protease</keyword>
<evidence type="ECO:0000256" key="7">
    <source>
        <dbReference type="ARBA" id="ARBA00048173"/>
    </source>
</evidence>
<proteinExistence type="predicted"/>
<dbReference type="InterPro" id="IPR057670">
    <property type="entry name" value="SH3_retrovirus"/>
</dbReference>
<keyword evidence="1" id="KW-0815">Transposition</keyword>
<feature type="region of interest" description="Disordered" evidence="9">
    <location>
        <begin position="709"/>
        <end position="742"/>
    </location>
</feature>
<dbReference type="InterPro" id="IPR013103">
    <property type="entry name" value="RVT_2"/>
</dbReference>
<dbReference type="Pfam" id="PF25597">
    <property type="entry name" value="SH3_retrovirus"/>
    <property type="match status" value="1"/>
</dbReference>
<dbReference type="VEuPathDB" id="FungiDB:VP01_109g7"/>
<keyword evidence="6" id="KW-0694">RNA-binding</keyword>
<evidence type="ECO:0000259" key="10">
    <source>
        <dbReference type="PROSITE" id="PS50994"/>
    </source>
</evidence>
<dbReference type="InterPro" id="IPR001584">
    <property type="entry name" value="Integrase_cat-core"/>
</dbReference>
<dbReference type="GO" id="GO:0006508">
    <property type="term" value="P:proteolysis"/>
    <property type="evidence" value="ECO:0007669"/>
    <property type="project" value="UniProtKB-KW"/>
</dbReference>
<dbReference type="GO" id="GO:0032196">
    <property type="term" value="P:transposition"/>
    <property type="evidence" value="ECO:0007669"/>
    <property type="project" value="UniProtKB-KW"/>
</dbReference>
<evidence type="ECO:0000313" key="12">
    <source>
        <dbReference type="Proteomes" id="UP000037035"/>
    </source>
</evidence>
<evidence type="ECO:0000256" key="5">
    <source>
        <dbReference type="ARBA" id="ARBA00022801"/>
    </source>
</evidence>
<dbReference type="PROSITE" id="PS50994">
    <property type="entry name" value="INTEGRASE"/>
    <property type="match status" value="1"/>
</dbReference>
<feature type="region of interest" description="Disordered" evidence="9">
    <location>
        <begin position="1"/>
        <end position="21"/>
    </location>
</feature>
<dbReference type="InterPro" id="IPR043502">
    <property type="entry name" value="DNA/RNA_pol_sf"/>
</dbReference>
<dbReference type="SUPFAM" id="SSF56672">
    <property type="entry name" value="DNA/RNA polymerases"/>
    <property type="match status" value="1"/>
</dbReference>
<feature type="compositionally biased region" description="Acidic residues" evidence="9">
    <location>
        <begin position="709"/>
        <end position="722"/>
    </location>
</feature>
<feature type="compositionally biased region" description="Acidic residues" evidence="9">
    <location>
        <begin position="729"/>
        <end position="742"/>
    </location>
</feature>
<dbReference type="GO" id="GO:0003964">
    <property type="term" value="F:RNA-directed DNA polymerase activity"/>
    <property type="evidence" value="ECO:0007669"/>
    <property type="project" value="UniProtKB-EC"/>
</dbReference>
<dbReference type="GO" id="GO:0005634">
    <property type="term" value="C:nucleus"/>
    <property type="evidence" value="ECO:0007669"/>
    <property type="project" value="UniProtKB-ARBA"/>
</dbReference>
<evidence type="ECO:0000256" key="8">
    <source>
        <dbReference type="ARBA" id="ARBA00049244"/>
    </source>
</evidence>
<comment type="catalytic activity">
    <reaction evidence="7">
        <text>DNA(n) + a 2'-deoxyribonucleoside 5'-triphosphate = DNA(n+1) + diphosphate</text>
        <dbReference type="Rhea" id="RHEA:22508"/>
        <dbReference type="Rhea" id="RHEA-COMP:17339"/>
        <dbReference type="Rhea" id="RHEA-COMP:17340"/>
        <dbReference type="ChEBI" id="CHEBI:33019"/>
        <dbReference type="ChEBI" id="CHEBI:61560"/>
        <dbReference type="ChEBI" id="CHEBI:173112"/>
        <dbReference type="EC" id="2.7.7.49"/>
    </reaction>
</comment>
<dbReference type="InterPro" id="IPR012337">
    <property type="entry name" value="RNaseH-like_sf"/>
</dbReference>
<dbReference type="GO" id="GO:0004190">
    <property type="term" value="F:aspartic-type endopeptidase activity"/>
    <property type="evidence" value="ECO:0007669"/>
    <property type="project" value="UniProtKB-KW"/>
</dbReference>
<dbReference type="CDD" id="cd09272">
    <property type="entry name" value="RNase_HI_RT_Ty1"/>
    <property type="match status" value="1"/>
</dbReference>
<dbReference type="PANTHER" id="PTHR42648">
    <property type="entry name" value="TRANSPOSASE, PUTATIVE-RELATED"/>
    <property type="match status" value="1"/>
</dbReference>
<keyword evidence="3" id="KW-0479">Metal-binding</keyword>
<feature type="compositionally biased region" description="Basic and acidic residues" evidence="9">
    <location>
        <begin position="1"/>
        <end position="11"/>
    </location>
</feature>
<dbReference type="EMBL" id="LAVV01001110">
    <property type="protein sequence ID" value="KNZ63808.1"/>
    <property type="molecule type" value="Genomic_DNA"/>
</dbReference>
<feature type="domain" description="Integrase catalytic" evidence="10">
    <location>
        <begin position="459"/>
        <end position="625"/>
    </location>
</feature>
<dbReference type="InterPro" id="IPR039537">
    <property type="entry name" value="Retrotran_Ty1/copia-like"/>
</dbReference>
<dbReference type="Pfam" id="PF00665">
    <property type="entry name" value="rve"/>
    <property type="match status" value="1"/>
</dbReference>
<evidence type="ECO:0000256" key="1">
    <source>
        <dbReference type="ARBA" id="ARBA00022578"/>
    </source>
</evidence>
<keyword evidence="2" id="KW-0645">Protease</keyword>
<dbReference type="Pfam" id="PF07727">
    <property type="entry name" value="RVT_2"/>
    <property type="match status" value="1"/>
</dbReference>